<dbReference type="SUPFAM" id="SSF55120">
    <property type="entry name" value="Pseudouridine synthase"/>
    <property type="match status" value="1"/>
</dbReference>
<protein>
    <recommendedName>
        <fullName evidence="4">tRNA pseudouridine synthase A</fullName>
        <ecNumber evidence="4">5.4.99.12</ecNumber>
    </recommendedName>
    <alternativeName>
        <fullName evidence="4">tRNA pseudouridine(38-40) synthase</fullName>
    </alternativeName>
    <alternativeName>
        <fullName evidence="4">tRNA pseudouridylate synthase I</fullName>
    </alternativeName>
    <alternativeName>
        <fullName evidence="4">tRNA-uridine isomerase I</fullName>
    </alternativeName>
</protein>
<keyword evidence="2 4" id="KW-0819">tRNA processing</keyword>
<keyword evidence="3 4" id="KW-0413">Isomerase</keyword>
<sequence length="265" mass="30685">MKKQRHNYLIEIQYIGYRFHGWMVQPGLKTVQGMINKTINFVLGGEIKYKTLGTSRTDTYVSANHSAFELFVWEELNEEEFFELFNKNLPNDIRALSIQKVGDEFNIIQSSKRKEYQYLFSFGTKNHPFCAPFMTNITHDLDLELMMEGAKLYVGEHYFGRFCKQPKEGVSLVRKIDYCEIKENDVMSASFFPEKSYIFHVHGKGFMRHQVRLMIGTLFMLGKGELSLEDIKNALKASDDRTPLGYVAPASGLNLHAISYEDEVK</sequence>
<evidence type="ECO:0000256" key="1">
    <source>
        <dbReference type="ARBA" id="ARBA00009375"/>
    </source>
</evidence>
<dbReference type="Gene3D" id="3.30.70.580">
    <property type="entry name" value="Pseudouridine synthase I, catalytic domain, N-terminal subdomain"/>
    <property type="match status" value="1"/>
</dbReference>
<dbReference type="InterPro" id="IPR020097">
    <property type="entry name" value="PsdUridine_synth_TruA_a/b_dom"/>
</dbReference>
<dbReference type="HAMAP" id="MF_00171">
    <property type="entry name" value="TruA"/>
    <property type="match status" value="1"/>
</dbReference>
<comment type="function">
    <text evidence="4">Formation of pseudouridine at positions 38, 39 and 40 in the anticodon stem and loop of transfer RNAs.</text>
</comment>
<dbReference type="PANTHER" id="PTHR11142">
    <property type="entry name" value="PSEUDOURIDYLATE SYNTHASE"/>
    <property type="match status" value="1"/>
</dbReference>
<dbReference type="EC" id="5.4.99.12" evidence="4"/>
<dbReference type="InterPro" id="IPR001406">
    <property type="entry name" value="PsdUridine_synth_TruA"/>
</dbReference>
<dbReference type="InterPro" id="IPR020095">
    <property type="entry name" value="PsdUridine_synth_TruA_C"/>
</dbReference>
<dbReference type="GO" id="GO:0003723">
    <property type="term" value="F:RNA binding"/>
    <property type="evidence" value="ECO:0007669"/>
    <property type="project" value="InterPro"/>
</dbReference>
<keyword evidence="10" id="KW-1185">Reference proteome</keyword>
<feature type="domain" description="Pseudouridine synthase I TruA alpha/beta" evidence="8">
    <location>
        <begin position="150"/>
        <end position="261"/>
    </location>
</feature>
<comment type="similarity">
    <text evidence="1 4 7">Belongs to the tRNA pseudouridine synthase TruA family.</text>
</comment>
<reference evidence="9 10" key="1">
    <citation type="submission" date="2020-04" db="EMBL/GenBank/DDBJ databases">
        <title>Flammeovirga sp. SR4, a novel species isolated from seawater.</title>
        <authorList>
            <person name="Wang X."/>
        </authorList>
    </citation>
    <scope>NUCLEOTIDE SEQUENCE [LARGE SCALE GENOMIC DNA]</scope>
    <source>
        <strain evidence="9 10">ATCC 23126</strain>
    </source>
</reference>
<dbReference type="GO" id="GO:0031119">
    <property type="term" value="P:tRNA pseudouridine synthesis"/>
    <property type="evidence" value="ECO:0007669"/>
    <property type="project" value="UniProtKB-UniRule"/>
</dbReference>
<dbReference type="InterPro" id="IPR020094">
    <property type="entry name" value="TruA/RsuA/RluB/E/F_N"/>
</dbReference>
<dbReference type="Gene3D" id="3.30.70.660">
    <property type="entry name" value="Pseudouridine synthase I, catalytic domain, C-terminal subdomain"/>
    <property type="match status" value="1"/>
</dbReference>
<accession>A0A7X9RXQ6</accession>
<dbReference type="PIRSF" id="PIRSF001430">
    <property type="entry name" value="tRNA_psdUrid_synth"/>
    <property type="match status" value="1"/>
</dbReference>
<evidence type="ECO:0000313" key="10">
    <source>
        <dbReference type="Proteomes" id="UP000576082"/>
    </source>
</evidence>
<comment type="caution">
    <text evidence="4">Lacks conserved residue(s) required for the propagation of feature annotation.</text>
</comment>
<dbReference type="PANTHER" id="PTHR11142:SF0">
    <property type="entry name" value="TRNA PSEUDOURIDINE SYNTHASE-LIKE 1"/>
    <property type="match status" value="1"/>
</dbReference>
<dbReference type="Pfam" id="PF01416">
    <property type="entry name" value="PseudoU_synth_1"/>
    <property type="match status" value="1"/>
</dbReference>
<dbReference type="Proteomes" id="UP000576082">
    <property type="component" value="Unassembled WGS sequence"/>
</dbReference>
<dbReference type="AlphaFoldDB" id="A0A7X9RXQ6"/>
<dbReference type="RefSeq" id="WP_169658757.1">
    <property type="nucleotide sequence ID" value="NZ_JABANE010000066.1"/>
</dbReference>
<evidence type="ECO:0000256" key="2">
    <source>
        <dbReference type="ARBA" id="ARBA00022694"/>
    </source>
</evidence>
<comment type="subunit">
    <text evidence="4">Homodimer.</text>
</comment>
<comment type="caution">
    <text evidence="9">The sequence shown here is derived from an EMBL/GenBank/DDBJ whole genome shotgun (WGS) entry which is preliminary data.</text>
</comment>
<organism evidence="9 10">
    <name type="scientific">Flammeovirga aprica JL-4</name>
    <dbReference type="NCBI Taxonomy" id="694437"/>
    <lineage>
        <taxon>Bacteria</taxon>
        <taxon>Pseudomonadati</taxon>
        <taxon>Bacteroidota</taxon>
        <taxon>Cytophagia</taxon>
        <taxon>Cytophagales</taxon>
        <taxon>Flammeovirgaceae</taxon>
        <taxon>Flammeovirga</taxon>
    </lineage>
</organism>
<dbReference type="GO" id="GO:0160147">
    <property type="term" value="F:tRNA pseudouridine(38-40) synthase activity"/>
    <property type="evidence" value="ECO:0007669"/>
    <property type="project" value="UniProtKB-EC"/>
</dbReference>
<proteinExistence type="inferred from homology"/>
<evidence type="ECO:0000313" key="9">
    <source>
        <dbReference type="EMBL" id="NME70524.1"/>
    </source>
</evidence>
<name>A0A7X9RXQ6_9BACT</name>
<evidence type="ECO:0000256" key="5">
    <source>
        <dbReference type="PIRSR" id="PIRSR001430-1"/>
    </source>
</evidence>
<feature type="binding site" evidence="4 6">
    <location>
        <position position="116"/>
    </location>
    <ligand>
        <name>substrate</name>
    </ligand>
</feature>
<dbReference type="EMBL" id="JABANE010000066">
    <property type="protein sequence ID" value="NME70524.1"/>
    <property type="molecule type" value="Genomic_DNA"/>
</dbReference>
<evidence type="ECO:0000256" key="6">
    <source>
        <dbReference type="PIRSR" id="PIRSR001430-2"/>
    </source>
</evidence>
<feature type="active site" description="Nucleophile" evidence="4 5">
    <location>
        <position position="58"/>
    </location>
</feature>
<evidence type="ECO:0000256" key="7">
    <source>
        <dbReference type="RuleBase" id="RU003792"/>
    </source>
</evidence>
<dbReference type="NCBIfam" id="TIGR00071">
    <property type="entry name" value="hisT_truA"/>
    <property type="match status" value="1"/>
</dbReference>
<comment type="catalytic activity">
    <reaction evidence="4 7">
        <text>uridine(38/39/40) in tRNA = pseudouridine(38/39/40) in tRNA</text>
        <dbReference type="Rhea" id="RHEA:22376"/>
        <dbReference type="Rhea" id="RHEA-COMP:10085"/>
        <dbReference type="Rhea" id="RHEA-COMP:10087"/>
        <dbReference type="ChEBI" id="CHEBI:65314"/>
        <dbReference type="ChEBI" id="CHEBI:65315"/>
        <dbReference type="EC" id="5.4.99.12"/>
    </reaction>
</comment>
<dbReference type="InterPro" id="IPR020103">
    <property type="entry name" value="PsdUridine_synth_cat_dom_sf"/>
</dbReference>
<evidence type="ECO:0000256" key="4">
    <source>
        <dbReference type="HAMAP-Rule" id="MF_00171"/>
    </source>
</evidence>
<gene>
    <name evidence="4 9" type="primary">truA</name>
    <name evidence="9" type="ORF">HHU12_21290</name>
</gene>
<evidence type="ECO:0000259" key="8">
    <source>
        <dbReference type="Pfam" id="PF01416"/>
    </source>
</evidence>
<evidence type="ECO:0000256" key="3">
    <source>
        <dbReference type="ARBA" id="ARBA00023235"/>
    </source>
</evidence>